<dbReference type="FunFam" id="1.10.10.10:FF:000489">
    <property type="entry name" value="Putative peroxisomal membrane anchor protein"/>
    <property type="match status" value="1"/>
</dbReference>
<comment type="function">
    <text evidence="10">Component of the PEX13-PEX14 docking complex, a translocon channel that specifically mediates the import of peroxisomal cargo proteins bound to PEX5 receptor. The PEX13-PEX14 docking complex forms a large import pore which can be opened to a diameter of about 9 nm. Mechanistically, PEX5 receptor along with cargo proteins associates with the PEX14 subunit of the PEX13-PEX14 docking complex in the cytosol, leading to the insertion of the receptor into the organelle membrane with the concomitant translocation of the cargo into the peroxisome matrix.</text>
</comment>
<comment type="subcellular location">
    <subcellularLocation>
        <location evidence="9 10">Peroxisome membrane</location>
    </subcellularLocation>
</comment>
<dbReference type="EMBL" id="GL988043">
    <property type="protein sequence ID" value="EGS19878.1"/>
    <property type="molecule type" value="Genomic_DNA"/>
</dbReference>
<evidence type="ECO:0000256" key="6">
    <source>
        <dbReference type="ARBA" id="ARBA00023140"/>
    </source>
</evidence>
<dbReference type="KEGG" id="cthr:CTHT_0043690"/>
<dbReference type="Gene3D" id="1.10.10.10">
    <property type="entry name" value="Winged helix-like DNA-binding domain superfamily/Winged helix DNA-binding domain"/>
    <property type="match status" value="1"/>
</dbReference>
<dbReference type="GO" id="GO:0005102">
    <property type="term" value="F:signaling receptor binding"/>
    <property type="evidence" value="ECO:0007669"/>
    <property type="project" value="TreeGrafter"/>
</dbReference>
<dbReference type="STRING" id="759272.G0S8W7"/>
<dbReference type="InterPro" id="IPR036388">
    <property type="entry name" value="WH-like_DNA-bd_sf"/>
</dbReference>
<keyword evidence="3 10" id="KW-0653">Protein transport</keyword>
<evidence type="ECO:0000259" key="12">
    <source>
        <dbReference type="Pfam" id="PF04695"/>
    </source>
</evidence>
<dbReference type="InterPro" id="IPR025655">
    <property type="entry name" value="PEX14"/>
</dbReference>
<feature type="compositionally biased region" description="Polar residues" evidence="11">
    <location>
        <begin position="367"/>
        <end position="380"/>
    </location>
</feature>
<dbReference type="Proteomes" id="UP000008066">
    <property type="component" value="Unassembled WGS sequence"/>
</dbReference>
<dbReference type="InterPro" id="IPR006785">
    <property type="entry name" value="Pex14_N"/>
</dbReference>
<organism evidence="14">
    <name type="scientific">Chaetomium thermophilum (strain DSM 1495 / CBS 144.50 / IMI 039719)</name>
    <name type="common">Thermochaetoides thermophila</name>
    <dbReference type="NCBI Taxonomy" id="759272"/>
    <lineage>
        <taxon>Eukaryota</taxon>
        <taxon>Fungi</taxon>
        <taxon>Dikarya</taxon>
        <taxon>Ascomycota</taxon>
        <taxon>Pezizomycotina</taxon>
        <taxon>Sordariomycetes</taxon>
        <taxon>Sordariomycetidae</taxon>
        <taxon>Sordariales</taxon>
        <taxon>Chaetomiaceae</taxon>
        <taxon>Thermochaetoides</taxon>
    </lineage>
</organism>
<evidence type="ECO:0000256" key="9">
    <source>
        <dbReference type="ARBA" id="ARBA00046271"/>
    </source>
</evidence>
<dbReference type="GeneID" id="18258407"/>
<evidence type="ECO:0000313" key="14">
    <source>
        <dbReference type="Proteomes" id="UP000008066"/>
    </source>
</evidence>
<evidence type="ECO:0000256" key="11">
    <source>
        <dbReference type="SAM" id="MobiDB-lite"/>
    </source>
</evidence>
<comment type="similarity">
    <text evidence="1 10">Belongs to the peroxin-14 family.</text>
</comment>
<evidence type="ECO:0000256" key="10">
    <source>
        <dbReference type="RuleBase" id="RU367032"/>
    </source>
</evidence>
<evidence type="ECO:0000256" key="2">
    <source>
        <dbReference type="ARBA" id="ARBA00022448"/>
    </source>
</evidence>
<dbReference type="AlphaFoldDB" id="G0S8W7"/>
<dbReference type="eggNOG" id="KOG2629">
    <property type="taxonomic scope" value="Eukaryota"/>
</dbReference>
<dbReference type="GO" id="GO:0005778">
    <property type="term" value="C:peroxisomal membrane"/>
    <property type="evidence" value="ECO:0007669"/>
    <property type="project" value="UniProtKB-SubCell"/>
</dbReference>
<keyword evidence="6 10" id="KW-0576">Peroxisome</keyword>
<name>G0S8W7_CHATD</name>
<dbReference type="OrthoDB" id="5549158at2759"/>
<dbReference type="PANTHER" id="PTHR23058:SF0">
    <property type="entry name" value="PEROXISOMAL MEMBRANE PROTEIN PEX14"/>
    <property type="match status" value="1"/>
</dbReference>
<evidence type="ECO:0000256" key="8">
    <source>
        <dbReference type="ARBA" id="ARBA00029691"/>
    </source>
</evidence>
<evidence type="ECO:0000313" key="13">
    <source>
        <dbReference type="EMBL" id="EGS19878.1"/>
    </source>
</evidence>
<dbReference type="GO" id="GO:0016560">
    <property type="term" value="P:protein import into peroxisome matrix, docking"/>
    <property type="evidence" value="ECO:0007669"/>
    <property type="project" value="UniProtKB-UniRule"/>
</dbReference>
<evidence type="ECO:0000256" key="7">
    <source>
        <dbReference type="ARBA" id="ARBA00029502"/>
    </source>
</evidence>
<dbReference type="RefSeq" id="XP_006694763.1">
    <property type="nucleotide sequence ID" value="XM_006694700.1"/>
</dbReference>
<accession>G0S8W7</accession>
<evidence type="ECO:0000256" key="4">
    <source>
        <dbReference type="ARBA" id="ARBA00023010"/>
    </source>
</evidence>
<keyword evidence="5 10" id="KW-0472">Membrane</keyword>
<dbReference type="OMA" id="YNQWQPP"/>
<proteinExistence type="inferred from homology"/>
<evidence type="ECO:0000256" key="1">
    <source>
        <dbReference type="ARBA" id="ARBA00005443"/>
    </source>
</evidence>
<evidence type="ECO:0000256" key="5">
    <source>
        <dbReference type="ARBA" id="ARBA00023136"/>
    </source>
</evidence>
<evidence type="ECO:0000256" key="3">
    <source>
        <dbReference type="ARBA" id="ARBA00022927"/>
    </source>
</evidence>
<keyword evidence="4" id="KW-0811">Translocation</keyword>
<dbReference type="GO" id="GO:1990429">
    <property type="term" value="C:peroxisomal importomer complex"/>
    <property type="evidence" value="ECO:0007669"/>
    <property type="project" value="TreeGrafter"/>
</dbReference>
<feature type="region of interest" description="Disordered" evidence="11">
    <location>
        <begin position="334"/>
        <end position="392"/>
    </location>
</feature>
<reference evidence="13 14" key="1">
    <citation type="journal article" date="2011" name="Cell">
        <title>Insight into structure and assembly of the nuclear pore complex by utilizing the genome of a eukaryotic thermophile.</title>
        <authorList>
            <person name="Amlacher S."/>
            <person name="Sarges P."/>
            <person name="Flemming D."/>
            <person name="van Noort V."/>
            <person name="Kunze R."/>
            <person name="Devos D.P."/>
            <person name="Arumugam M."/>
            <person name="Bork P."/>
            <person name="Hurt E."/>
        </authorList>
    </citation>
    <scope>NUCLEOTIDE SEQUENCE [LARGE SCALE GENOMIC DNA]</scope>
    <source>
        <strain evidence="14">DSM 1495 / CBS 144.50 / IMI 039719</strain>
    </source>
</reference>
<protein>
    <recommendedName>
        <fullName evidence="7 10">Peroxisomal membrane protein PEX14</fullName>
    </recommendedName>
    <alternativeName>
        <fullName evidence="8 10">Peroxin-14</fullName>
    </alternativeName>
</protein>
<dbReference type="HOGENOM" id="CLU_045718_0_0_1"/>
<feature type="domain" description="Peroxisome membrane anchor protein Pex14p N-terminal" evidence="12">
    <location>
        <begin position="4"/>
        <end position="48"/>
    </location>
</feature>
<gene>
    <name evidence="13" type="ORF">CTHT_0043690</name>
</gene>
<dbReference type="Pfam" id="PF04695">
    <property type="entry name" value="Pex14_N"/>
    <property type="match status" value="1"/>
</dbReference>
<feature type="compositionally biased region" description="Low complexity" evidence="11">
    <location>
        <begin position="334"/>
        <end position="363"/>
    </location>
</feature>
<keyword evidence="14" id="KW-1185">Reference proteome</keyword>
<dbReference type="PANTHER" id="PTHR23058">
    <property type="entry name" value="PEROXISOMAL MEMBRANE PROTEIN PEX14"/>
    <property type="match status" value="1"/>
</dbReference>
<sequence>MAIREDLVASAAQFLKDPSVAASPTEKKIAFLQAKNLTQEEINAALARAGVTPPVPAFGQPPVAPGQPSAYYGQYPPSYPPYGWQQPPDQPPRRDWRDWFIMATVVSGVSYGLYQLGKRYIYPLIAPPTPERLEQDKRAIDEQFEKAFALVDQLAKDTEELKAAEQARTEKLDNQLSTLDTVIKDLQSNNKWRTDETRRLREELQNLKDNVIPRALNNQKDLTDQRLREVNAELKSLKTLLTQRMQTPAAAAAVPTATAIPRPPSVASSLVNGATSSATTPAAAAAAASVETAPAMESKEASAAADPLLTNRFSPFSSGLPPRASIPAWQLAASNKSSSTAGSSTTANRLSGGSSSWSNPNNGEKGPSSTSSKAESQTAHESGSESSGSSSN</sequence>
<keyword evidence="2 10" id="KW-0813">Transport</keyword>